<dbReference type="HOGENOM" id="CLU_053680_1_0_10"/>
<dbReference type="InterPro" id="IPR037528">
    <property type="entry name" value="ArgB"/>
</dbReference>
<feature type="site" description="Transition state stabilizer" evidence="9">
    <location>
        <position position="9"/>
    </location>
</feature>
<comment type="pathway">
    <text evidence="1 9">Amino-acid biosynthesis; L-arginine biosynthesis; N(2)-acetyl-L-ornithine from L-glutamate: step 2/4.</text>
</comment>
<evidence type="ECO:0000256" key="3">
    <source>
        <dbReference type="ARBA" id="ARBA00022605"/>
    </source>
</evidence>
<dbReference type="Pfam" id="PF00696">
    <property type="entry name" value="AA_kinase"/>
    <property type="match status" value="1"/>
</dbReference>
<feature type="site" description="Transition state stabilizer" evidence="9">
    <location>
        <position position="224"/>
    </location>
</feature>
<dbReference type="NCBIfam" id="TIGR00761">
    <property type="entry name" value="argB"/>
    <property type="match status" value="1"/>
</dbReference>
<keyword evidence="5 9" id="KW-0547">Nucleotide-binding</keyword>
<dbReference type="GO" id="GO:0003991">
    <property type="term" value="F:acetylglutamate kinase activity"/>
    <property type="evidence" value="ECO:0007669"/>
    <property type="project" value="UniProtKB-UniRule"/>
</dbReference>
<evidence type="ECO:0000256" key="1">
    <source>
        <dbReference type="ARBA" id="ARBA00004828"/>
    </source>
</evidence>
<feature type="domain" description="Aspartate/glutamate/uridylate kinase" evidence="10">
    <location>
        <begin position="7"/>
        <end position="241"/>
    </location>
</feature>
<keyword evidence="4 9" id="KW-0808">Transferase</keyword>
<dbReference type="STRING" id="313596.RB2501_08680"/>
<evidence type="ECO:0000256" key="4">
    <source>
        <dbReference type="ARBA" id="ARBA00022679"/>
    </source>
</evidence>
<dbReference type="eggNOG" id="COG0548">
    <property type="taxonomic scope" value="Bacteria"/>
</dbReference>
<dbReference type="InterPro" id="IPR036393">
    <property type="entry name" value="AceGlu_kinase-like_sf"/>
</dbReference>
<dbReference type="SUPFAM" id="SSF53633">
    <property type="entry name" value="Carbamate kinase-like"/>
    <property type="match status" value="1"/>
</dbReference>
<name>A4CJ56_ROBBH</name>
<evidence type="ECO:0000256" key="2">
    <source>
        <dbReference type="ARBA" id="ARBA00022571"/>
    </source>
</evidence>
<dbReference type="InterPro" id="IPR004662">
    <property type="entry name" value="AcgluKinase_fam"/>
</dbReference>
<keyword evidence="9" id="KW-0963">Cytoplasm</keyword>
<keyword evidence="3 9" id="KW-0028">Amino-acid biosynthesis</keyword>
<feature type="binding site" evidence="9">
    <location>
        <position position="158"/>
    </location>
    <ligand>
        <name>substrate</name>
    </ligand>
</feature>
<keyword evidence="12" id="KW-1185">Reference proteome</keyword>
<evidence type="ECO:0000259" key="10">
    <source>
        <dbReference type="Pfam" id="PF00696"/>
    </source>
</evidence>
<dbReference type="CDD" id="cd04238">
    <property type="entry name" value="AAK_NAGK-like"/>
    <property type="match status" value="1"/>
</dbReference>
<dbReference type="OrthoDB" id="9803155at2"/>
<dbReference type="EMBL" id="CP001712">
    <property type="protein sequence ID" value="EAR16964.1"/>
    <property type="molecule type" value="Genomic_DNA"/>
</dbReference>
<dbReference type="HAMAP" id="MF_00082">
    <property type="entry name" value="ArgB"/>
    <property type="match status" value="1"/>
</dbReference>
<dbReference type="Proteomes" id="UP000009049">
    <property type="component" value="Chromosome"/>
</dbReference>
<dbReference type="EC" id="2.7.2.8" evidence="9"/>
<feature type="binding site" evidence="9">
    <location>
        <begin position="41"/>
        <end position="42"/>
    </location>
    <ligand>
        <name>substrate</name>
    </ligand>
</feature>
<keyword evidence="6 9" id="KW-0418">Kinase</keyword>
<dbReference type="GO" id="GO:0005524">
    <property type="term" value="F:ATP binding"/>
    <property type="evidence" value="ECO:0007669"/>
    <property type="project" value="UniProtKB-UniRule"/>
</dbReference>
<dbReference type="PANTHER" id="PTHR23342">
    <property type="entry name" value="N-ACETYLGLUTAMATE SYNTHASE"/>
    <property type="match status" value="1"/>
</dbReference>
<gene>
    <name evidence="9" type="primary">argB</name>
    <name evidence="11" type="ordered locus">RB2501_08680</name>
</gene>
<evidence type="ECO:0000256" key="5">
    <source>
        <dbReference type="ARBA" id="ARBA00022741"/>
    </source>
</evidence>
<dbReference type="GO" id="GO:0042450">
    <property type="term" value="P:L-arginine biosynthetic process via ornithine"/>
    <property type="evidence" value="ECO:0007669"/>
    <property type="project" value="UniProtKB-UniRule"/>
</dbReference>
<feature type="binding site" evidence="9">
    <location>
        <position position="63"/>
    </location>
    <ligand>
        <name>substrate</name>
    </ligand>
</feature>
<dbReference type="KEGG" id="rbi:RB2501_08680"/>
<sequence length="259" mass="27047">MKPVLSVVKIGGAFLEEPGLVESFTSAFASLEGHKILVHGGGQRATALSRRLGVEPRVVDGRRITDADSLEVAVMVYAGWANKTLVARLQSLGCNALGVSGADAGLIRALKRPAGEIDYGFVGDIASVNAPGIANLLAAGIVPAFCALTHDGRGQLLNTNADTIASELAVAMSDKFTTRLLYCFEKAGVLRDVSDPGSVIPRIDAAAYADLRAKGKVAAGMLPKLHNCFQALEKGVDQVFIGAPEMLTPGHAIQTEITL</sequence>
<dbReference type="PIRSF" id="PIRSF000728">
    <property type="entry name" value="NAGK"/>
    <property type="match status" value="1"/>
</dbReference>
<dbReference type="Gene3D" id="3.40.1160.10">
    <property type="entry name" value="Acetylglutamate kinase-like"/>
    <property type="match status" value="1"/>
</dbReference>
<comment type="similarity">
    <text evidence="9">Belongs to the acetylglutamate kinase family. ArgB subfamily.</text>
</comment>
<comment type="subcellular location">
    <subcellularLocation>
        <location evidence="9">Cytoplasm</location>
    </subcellularLocation>
</comment>
<dbReference type="PANTHER" id="PTHR23342:SF0">
    <property type="entry name" value="N-ACETYLGLUTAMATE SYNTHASE, MITOCHONDRIAL"/>
    <property type="match status" value="1"/>
</dbReference>
<reference evidence="11 12" key="1">
    <citation type="journal article" date="2009" name="J. Bacteriol.">
        <title>Complete genome sequence of Robiginitalea biformata HTCC2501.</title>
        <authorList>
            <person name="Oh H.M."/>
            <person name="Giovannoni S.J."/>
            <person name="Lee K."/>
            <person name="Ferriera S."/>
            <person name="Johnson J."/>
            <person name="Cho J.C."/>
        </authorList>
    </citation>
    <scope>NUCLEOTIDE SEQUENCE [LARGE SCALE GENOMIC DNA]</scope>
    <source>
        <strain evidence="12">ATCC BAA-864 / HTCC2501 / KCTC 12146</strain>
    </source>
</reference>
<evidence type="ECO:0000313" key="11">
    <source>
        <dbReference type="EMBL" id="EAR16964.1"/>
    </source>
</evidence>
<accession>A4CJ56</accession>
<dbReference type="RefSeq" id="WP_015753720.1">
    <property type="nucleotide sequence ID" value="NC_013222.1"/>
</dbReference>
<organism evidence="11 12">
    <name type="scientific">Robiginitalea biformata (strain ATCC BAA-864 / DSM 15991 / KCTC 12146 / HTCC2501)</name>
    <dbReference type="NCBI Taxonomy" id="313596"/>
    <lineage>
        <taxon>Bacteria</taxon>
        <taxon>Pseudomonadati</taxon>
        <taxon>Bacteroidota</taxon>
        <taxon>Flavobacteriia</taxon>
        <taxon>Flavobacteriales</taxon>
        <taxon>Flavobacteriaceae</taxon>
        <taxon>Robiginitalea</taxon>
    </lineage>
</organism>
<evidence type="ECO:0000256" key="9">
    <source>
        <dbReference type="HAMAP-Rule" id="MF_00082"/>
    </source>
</evidence>
<protein>
    <recommendedName>
        <fullName evidence="9">Acetylglutamate kinase</fullName>
        <ecNumber evidence="9">2.7.2.8</ecNumber>
    </recommendedName>
    <alternativeName>
        <fullName evidence="9">N-acetyl-L-glutamate 5-phosphotransferase</fullName>
    </alternativeName>
    <alternativeName>
        <fullName evidence="9">NAG kinase</fullName>
        <shortName evidence="9">NAGK</shortName>
    </alternativeName>
</protein>
<evidence type="ECO:0000256" key="8">
    <source>
        <dbReference type="ARBA" id="ARBA00048141"/>
    </source>
</evidence>
<comment type="catalytic activity">
    <reaction evidence="8 9">
        <text>N-acetyl-L-glutamate + ATP = N-acetyl-L-glutamyl 5-phosphate + ADP</text>
        <dbReference type="Rhea" id="RHEA:14629"/>
        <dbReference type="ChEBI" id="CHEBI:30616"/>
        <dbReference type="ChEBI" id="CHEBI:44337"/>
        <dbReference type="ChEBI" id="CHEBI:57936"/>
        <dbReference type="ChEBI" id="CHEBI:456216"/>
        <dbReference type="EC" id="2.7.2.8"/>
    </reaction>
</comment>
<comment type="function">
    <text evidence="9">Catalyzes the ATP-dependent phosphorylation of N-acetyl-L-glutamate.</text>
</comment>
<dbReference type="AlphaFoldDB" id="A4CJ56"/>
<dbReference type="UniPathway" id="UPA00068">
    <property type="reaction ID" value="UER00107"/>
</dbReference>
<evidence type="ECO:0000256" key="7">
    <source>
        <dbReference type="ARBA" id="ARBA00022840"/>
    </source>
</evidence>
<keyword evidence="7 9" id="KW-0067">ATP-binding</keyword>
<evidence type="ECO:0000313" key="12">
    <source>
        <dbReference type="Proteomes" id="UP000009049"/>
    </source>
</evidence>
<proteinExistence type="inferred from homology"/>
<dbReference type="InterPro" id="IPR001048">
    <property type="entry name" value="Asp/Glu/Uridylate_kinase"/>
</dbReference>
<dbReference type="GO" id="GO:0005737">
    <property type="term" value="C:cytoplasm"/>
    <property type="evidence" value="ECO:0007669"/>
    <property type="project" value="UniProtKB-SubCell"/>
</dbReference>
<evidence type="ECO:0000256" key="6">
    <source>
        <dbReference type="ARBA" id="ARBA00022777"/>
    </source>
</evidence>
<keyword evidence="2 9" id="KW-0055">Arginine biosynthesis</keyword>